<sequence>MNLKNSITEFREFQRVRRTNRLLKKKMLNFVNVRYQRGEKQPINDVRVIIRSGLPPDLGVIAFRAGDFQGYVGLEDVETYNDRAVNIAELLLIFEDEENIKLTFPTVTQKQEFAAELKNLLGLSNRSTPDPGLPLPIA</sequence>
<comment type="caution">
    <text evidence="1">The sequence shown here is derived from an EMBL/GenBank/DDBJ whole genome shotgun (WGS) entry which is preliminary data.</text>
</comment>
<evidence type="ECO:0000313" key="2">
    <source>
        <dbReference type="Proteomes" id="UP001168821"/>
    </source>
</evidence>
<dbReference type="Proteomes" id="UP001168821">
    <property type="component" value="Unassembled WGS sequence"/>
</dbReference>
<dbReference type="EMBL" id="JALNTZ010000009">
    <property type="protein sequence ID" value="KAJ3641813.1"/>
    <property type="molecule type" value="Genomic_DNA"/>
</dbReference>
<organism evidence="1 2">
    <name type="scientific">Zophobas morio</name>
    <dbReference type="NCBI Taxonomy" id="2755281"/>
    <lineage>
        <taxon>Eukaryota</taxon>
        <taxon>Metazoa</taxon>
        <taxon>Ecdysozoa</taxon>
        <taxon>Arthropoda</taxon>
        <taxon>Hexapoda</taxon>
        <taxon>Insecta</taxon>
        <taxon>Pterygota</taxon>
        <taxon>Neoptera</taxon>
        <taxon>Endopterygota</taxon>
        <taxon>Coleoptera</taxon>
        <taxon>Polyphaga</taxon>
        <taxon>Cucujiformia</taxon>
        <taxon>Tenebrionidae</taxon>
        <taxon>Zophobas</taxon>
    </lineage>
</organism>
<proteinExistence type="predicted"/>
<gene>
    <name evidence="1" type="ORF">Zmor_028286</name>
</gene>
<dbReference type="AlphaFoldDB" id="A0AA38M2W8"/>
<keyword evidence="2" id="KW-1185">Reference proteome</keyword>
<evidence type="ECO:0000313" key="1">
    <source>
        <dbReference type="EMBL" id="KAJ3641813.1"/>
    </source>
</evidence>
<protein>
    <submittedName>
        <fullName evidence="1">Uncharacterized protein</fullName>
    </submittedName>
</protein>
<name>A0AA38M2W8_9CUCU</name>
<accession>A0AA38M2W8</accession>
<reference evidence="1" key="1">
    <citation type="journal article" date="2023" name="G3 (Bethesda)">
        <title>Whole genome assemblies of Zophobas morio and Tenebrio molitor.</title>
        <authorList>
            <person name="Kaur S."/>
            <person name="Stinson S.A."/>
            <person name="diCenzo G.C."/>
        </authorList>
    </citation>
    <scope>NUCLEOTIDE SEQUENCE</scope>
    <source>
        <strain evidence="1">QUZm001</strain>
    </source>
</reference>